<comment type="caution">
    <text evidence="2">The sequence shown here is derived from an EMBL/GenBank/DDBJ whole genome shotgun (WGS) entry which is preliminary data.</text>
</comment>
<accession>A0AAE1XTJ8</accession>
<feature type="chain" id="PRO_5042264423" evidence="1">
    <location>
        <begin position="26"/>
        <end position="107"/>
    </location>
</feature>
<dbReference type="AlphaFoldDB" id="A0AAE1XTJ8"/>
<organism evidence="2 3">
    <name type="scientific">Sesamum alatum</name>
    <dbReference type="NCBI Taxonomy" id="300844"/>
    <lineage>
        <taxon>Eukaryota</taxon>
        <taxon>Viridiplantae</taxon>
        <taxon>Streptophyta</taxon>
        <taxon>Embryophyta</taxon>
        <taxon>Tracheophyta</taxon>
        <taxon>Spermatophyta</taxon>
        <taxon>Magnoliopsida</taxon>
        <taxon>eudicotyledons</taxon>
        <taxon>Gunneridae</taxon>
        <taxon>Pentapetalae</taxon>
        <taxon>asterids</taxon>
        <taxon>lamiids</taxon>
        <taxon>Lamiales</taxon>
        <taxon>Pedaliaceae</taxon>
        <taxon>Sesamum</taxon>
    </lineage>
</organism>
<sequence>MAAAKLLALFHASLILSSLLSGCLGGTCGAYTCSMDIPYPCIEVKPDSCINICGSAVGGTCLIRTWCEKRGGSRGQISFHCNCVFQCFQRGINARAQSPRGNLHFLK</sequence>
<evidence type="ECO:0000313" key="3">
    <source>
        <dbReference type="Proteomes" id="UP001293254"/>
    </source>
</evidence>
<gene>
    <name evidence="2" type="ORF">Salat_2555400</name>
</gene>
<name>A0AAE1XTJ8_9LAMI</name>
<reference evidence="2" key="1">
    <citation type="submission" date="2020-06" db="EMBL/GenBank/DDBJ databases">
        <authorList>
            <person name="Li T."/>
            <person name="Hu X."/>
            <person name="Zhang T."/>
            <person name="Song X."/>
            <person name="Zhang H."/>
            <person name="Dai N."/>
            <person name="Sheng W."/>
            <person name="Hou X."/>
            <person name="Wei L."/>
        </authorList>
    </citation>
    <scope>NUCLEOTIDE SEQUENCE</scope>
    <source>
        <strain evidence="2">3651</strain>
        <tissue evidence="2">Leaf</tissue>
    </source>
</reference>
<evidence type="ECO:0000313" key="2">
    <source>
        <dbReference type="EMBL" id="KAK4417298.1"/>
    </source>
</evidence>
<dbReference type="EMBL" id="JACGWO010000010">
    <property type="protein sequence ID" value="KAK4417298.1"/>
    <property type="molecule type" value="Genomic_DNA"/>
</dbReference>
<proteinExistence type="predicted"/>
<dbReference type="Proteomes" id="UP001293254">
    <property type="component" value="Unassembled WGS sequence"/>
</dbReference>
<keyword evidence="1" id="KW-0732">Signal</keyword>
<keyword evidence="3" id="KW-1185">Reference proteome</keyword>
<reference evidence="2" key="2">
    <citation type="journal article" date="2024" name="Plant">
        <title>Genomic evolution and insights into agronomic trait innovations of Sesamum species.</title>
        <authorList>
            <person name="Miao H."/>
            <person name="Wang L."/>
            <person name="Qu L."/>
            <person name="Liu H."/>
            <person name="Sun Y."/>
            <person name="Le M."/>
            <person name="Wang Q."/>
            <person name="Wei S."/>
            <person name="Zheng Y."/>
            <person name="Lin W."/>
            <person name="Duan Y."/>
            <person name="Cao H."/>
            <person name="Xiong S."/>
            <person name="Wang X."/>
            <person name="Wei L."/>
            <person name="Li C."/>
            <person name="Ma Q."/>
            <person name="Ju M."/>
            <person name="Zhao R."/>
            <person name="Li G."/>
            <person name="Mu C."/>
            <person name="Tian Q."/>
            <person name="Mei H."/>
            <person name="Zhang T."/>
            <person name="Gao T."/>
            <person name="Zhang H."/>
        </authorList>
    </citation>
    <scope>NUCLEOTIDE SEQUENCE</scope>
    <source>
        <strain evidence="2">3651</strain>
    </source>
</reference>
<evidence type="ECO:0000256" key="1">
    <source>
        <dbReference type="SAM" id="SignalP"/>
    </source>
</evidence>
<feature type="signal peptide" evidence="1">
    <location>
        <begin position="1"/>
        <end position="25"/>
    </location>
</feature>
<protein>
    <submittedName>
        <fullName evidence="2">Uncharacterized protein</fullName>
    </submittedName>
</protein>
<dbReference type="PROSITE" id="PS51257">
    <property type="entry name" value="PROKAR_LIPOPROTEIN"/>
    <property type="match status" value="1"/>
</dbReference>